<sequence length="445" mass="50156">MRSLLDPNELMCEDDPGNLTLSMDDSQDSCRLAAALAEYDDQQNSSDPSCNKEFPFGEAAGHIIKSVKDMIRSDAFNGTTKDKITINWEREKLTILCSKEKHHALMSARDQALLRGRVSSMDLVLMASKKFPLTGVVEARRNADSAHYGRCPAVHVCLAWLCHAAQCSISSVVPGGEVFPRAERYIHDRLEQATLPEVDENDRIELAIFQLYRVLDVLSVCDLRSLTPVDRSILIFAICRLVLDRNTCCGVQYRSSLAIENIMNASALTKHATLTEFSSIFPLISDDLVNLQLCHEIIRLSNVDPTCCLSLFSSTLIHISERAECEPSNLSEMSMEEVVDAHLGVVVDVIDNVLDLFEDNSKYKCVVMIMFDASLHPSLCSLISEMRNQQLTSMFHELKNELRKNRDTDSFLIDQLLRSLCDRYKIQFLGHPEMLAEQRLFQESV</sequence>
<evidence type="ECO:0000313" key="2">
    <source>
        <dbReference type="Proteomes" id="UP001196413"/>
    </source>
</evidence>
<dbReference type="EMBL" id="JAHQIW010002098">
    <property type="protein sequence ID" value="KAJ1354485.1"/>
    <property type="molecule type" value="Genomic_DNA"/>
</dbReference>
<reference evidence="1" key="1">
    <citation type="submission" date="2021-06" db="EMBL/GenBank/DDBJ databases">
        <title>Parelaphostrongylus tenuis whole genome reference sequence.</title>
        <authorList>
            <person name="Garwood T.J."/>
            <person name="Larsen P.A."/>
            <person name="Fountain-Jones N.M."/>
            <person name="Garbe J.R."/>
            <person name="Macchietto M.G."/>
            <person name="Kania S.A."/>
            <person name="Gerhold R.W."/>
            <person name="Richards J.E."/>
            <person name="Wolf T.M."/>
        </authorList>
    </citation>
    <scope>NUCLEOTIDE SEQUENCE</scope>
    <source>
        <strain evidence="1">MNPRO001-30</strain>
        <tissue evidence="1">Meninges</tissue>
    </source>
</reference>
<accession>A0AAD5MAX5</accession>
<evidence type="ECO:0000313" key="1">
    <source>
        <dbReference type="EMBL" id="KAJ1354485.1"/>
    </source>
</evidence>
<comment type="caution">
    <text evidence="1">The sequence shown here is derived from an EMBL/GenBank/DDBJ whole genome shotgun (WGS) entry which is preliminary data.</text>
</comment>
<name>A0AAD5MAX5_PARTN</name>
<dbReference type="Proteomes" id="UP001196413">
    <property type="component" value="Unassembled WGS sequence"/>
</dbReference>
<proteinExistence type="predicted"/>
<keyword evidence="2" id="KW-1185">Reference proteome</keyword>
<dbReference type="AlphaFoldDB" id="A0AAD5MAX5"/>
<organism evidence="1 2">
    <name type="scientific">Parelaphostrongylus tenuis</name>
    <name type="common">Meningeal worm</name>
    <dbReference type="NCBI Taxonomy" id="148309"/>
    <lineage>
        <taxon>Eukaryota</taxon>
        <taxon>Metazoa</taxon>
        <taxon>Ecdysozoa</taxon>
        <taxon>Nematoda</taxon>
        <taxon>Chromadorea</taxon>
        <taxon>Rhabditida</taxon>
        <taxon>Rhabditina</taxon>
        <taxon>Rhabditomorpha</taxon>
        <taxon>Strongyloidea</taxon>
        <taxon>Metastrongylidae</taxon>
        <taxon>Parelaphostrongylus</taxon>
    </lineage>
</organism>
<protein>
    <submittedName>
        <fullName evidence="1">Uncharacterized protein</fullName>
    </submittedName>
</protein>
<gene>
    <name evidence="1" type="ORF">KIN20_011451</name>
</gene>